<organism evidence="5 6">
    <name type="scientific">Seminavis robusta</name>
    <dbReference type="NCBI Taxonomy" id="568900"/>
    <lineage>
        <taxon>Eukaryota</taxon>
        <taxon>Sar</taxon>
        <taxon>Stramenopiles</taxon>
        <taxon>Ochrophyta</taxon>
        <taxon>Bacillariophyta</taxon>
        <taxon>Bacillariophyceae</taxon>
        <taxon>Bacillariophycidae</taxon>
        <taxon>Naviculales</taxon>
        <taxon>Naviculaceae</taxon>
        <taxon>Seminavis</taxon>
    </lineage>
</organism>
<feature type="transmembrane region" description="Helical" evidence="3">
    <location>
        <begin position="970"/>
        <end position="990"/>
    </location>
</feature>
<feature type="compositionally biased region" description="Basic and acidic residues" evidence="2">
    <location>
        <begin position="604"/>
        <end position="619"/>
    </location>
</feature>
<feature type="region of interest" description="Disordered" evidence="2">
    <location>
        <begin position="1"/>
        <end position="63"/>
    </location>
</feature>
<proteinExistence type="inferred from homology"/>
<feature type="compositionally biased region" description="Polar residues" evidence="2">
    <location>
        <begin position="1064"/>
        <end position="1077"/>
    </location>
</feature>
<dbReference type="Pfam" id="PF12349">
    <property type="entry name" value="Sterol-sensing"/>
    <property type="match status" value="1"/>
</dbReference>
<feature type="transmembrane region" description="Helical" evidence="3">
    <location>
        <begin position="1002"/>
        <end position="1025"/>
    </location>
</feature>
<feature type="transmembrane region" description="Helical" evidence="3">
    <location>
        <begin position="497"/>
        <end position="522"/>
    </location>
</feature>
<keyword evidence="6" id="KW-1185">Reference proteome</keyword>
<feature type="transmembrane region" description="Helical" evidence="3">
    <location>
        <begin position="901"/>
        <end position="920"/>
    </location>
</feature>
<keyword evidence="3" id="KW-0472">Membrane</keyword>
<keyword evidence="3" id="KW-1133">Transmembrane helix</keyword>
<dbReference type="PROSITE" id="PS50156">
    <property type="entry name" value="SSD"/>
    <property type="match status" value="1"/>
</dbReference>
<feature type="transmembrane region" description="Helical" evidence="3">
    <location>
        <begin position="428"/>
        <end position="449"/>
    </location>
</feature>
<feature type="transmembrane region" description="Helical" evidence="3">
    <location>
        <begin position="394"/>
        <end position="416"/>
    </location>
</feature>
<feature type="compositionally biased region" description="Low complexity" evidence="2">
    <location>
        <begin position="32"/>
        <end position="56"/>
    </location>
</feature>
<feature type="compositionally biased region" description="Acidic residues" evidence="2">
    <location>
        <begin position="1049"/>
        <end position="1058"/>
    </location>
</feature>
<feature type="transmembrane region" description="Helical" evidence="3">
    <location>
        <begin position="470"/>
        <end position="491"/>
    </location>
</feature>
<sequence length="1186" mass="132134">MTTRQRLSSRSNSFNHLDAGGSQHSVQEQALTSSSAHNRASSTTAAHTNNNTSHNNLGTIDDASSTNSGGDMVAWKSHNNKTKKTLSCWDSVVHAWRSYMDTTRTSVSYCVIVLSRHAASNPISYLLGVLFLSFALAGVGMLTNFNMTTNGRDQITVRHSVTREQYRWVYGDAGFPSPPESLRIVVHQQGDNVVTKEGLFRAFDVVTAVQKYDGYQELCDLAERTNTAGHGGLCHIRGVPLFFNLSLAMAQEQVLSDVDVKLAVSRDKLPDESTVDPREFMGHIEYFENLFSTIRTAQSFLMEIRIPGHVEHSNDMAVDLLDALLLMRGEWASEQDNNYGLEVYLTDHSLEAETKRAVFEDLPLIPLVFVIMTVFTMVVFSASHKEGQPYRQRFMLGFGAVATILLSMITSFGVLFTAGVPFTNTTQILPFIMFGIGLDDAFIIFGQFARTDDRKSYQDRIHETFQEVGLTTFLTTITTTLAFGLGAMTTIPELQWLAIYAFPTVLVDWVYQITFFVAIIVIDEGRIASRIEKEELEGIEPACCGFWSRKVPQQQQEMPDELELVENNHNSNDNHDGTAPVDGNGDLLEHNLLYSTTEDVSTQDSRDHGGNPVKEKAKSLDPLNATSQHTYLSHYGTEVNPSAFDRLMGRFADLLLKKNSKISVLVFWVIFTSLLIWSSTLFTQEFNIYKILTRDSYVSAFFKSVDVYADRGFVVPSVYFRNVDQSDPEVQQQMQDYIDDLVKMDSITSQPPFFWLKHFQEFLTYDKRLTELTFNEQLTIFLSVDVFRLLYGDHIVRDPETGDIITSRCVMYIDNIEVESVDNQVKAWTDVNVVTAAQPINSDVDISAGDGYHFFMQEDTMLYYWEFLGAMMGELIMSSLFGGIGVAVIAAVFLPHWSAPVILVPMIAILYIDLLGFMQMCGVHLNMISCFAVIVSIGLLVDFNMHILMAYYESTHSSRDGKVKDAMQNIGSSVVIGGISTFLGVVPLFFSKSPLLQNLFYGFWGMVILGTFHGVILLPVILSYCGPLGVKVKHTLVIIDKGGDKDSEFAEEDDDEMAVEQPRFSGQQTASLCHSSTPSEIATGDLLRLASSDLDDSPHNQGLAQNQGSPFRQAPRGDNATAEIETEESSSPVDDSSRFFDEGVRRTWTSPAALSPLSSGEKGSFEFDVDDFDEGSPVARPSSCSC</sequence>
<dbReference type="PANTHER" id="PTHR10796">
    <property type="entry name" value="PATCHED-RELATED"/>
    <property type="match status" value="1"/>
</dbReference>
<reference evidence="5" key="1">
    <citation type="submission" date="2020-06" db="EMBL/GenBank/DDBJ databases">
        <authorList>
            <consortium name="Plant Systems Biology data submission"/>
        </authorList>
    </citation>
    <scope>NUCLEOTIDE SEQUENCE</scope>
    <source>
        <strain evidence="5">D6</strain>
    </source>
</reference>
<evidence type="ECO:0000313" key="6">
    <source>
        <dbReference type="Proteomes" id="UP001153069"/>
    </source>
</evidence>
<evidence type="ECO:0000259" key="4">
    <source>
        <dbReference type="PROSITE" id="PS50156"/>
    </source>
</evidence>
<keyword evidence="3" id="KW-0812">Transmembrane</keyword>
<evidence type="ECO:0000256" key="3">
    <source>
        <dbReference type="SAM" id="Phobius"/>
    </source>
</evidence>
<feature type="transmembrane region" description="Helical" evidence="3">
    <location>
        <begin position="875"/>
        <end position="894"/>
    </location>
</feature>
<feature type="transmembrane region" description="Helical" evidence="3">
    <location>
        <begin position="662"/>
        <end position="682"/>
    </location>
</feature>
<dbReference type="GO" id="GO:0016020">
    <property type="term" value="C:membrane"/>
    <property type="evidence" value="ECO:0007669"/>
    <property type="project" value="TreeGrafter"/>
</dbReference>
<dbReference type="EMBL" id="CAICTM010000162">
    <property type="protein sequence ID" value="CAB9503372.1"/>
    <property type="molecule type" value="Genomic_DNA"/>
</dbReference>
<feature type="transmembrane region" description="Helical" evidence="3">
    <location>
        <begin position="926"/>
        <end position="949"/>
    </location>
</feature>
<dbReference type="SUPFAM" id="SSF82866">
    <property type="entry name" value="Multidrug efflux transporter AcrB transmembrane domain"/>
    <property type="match status" value="2"/>
</dbReference>
<name>A0A9N8DHP2_9STRA</name>
<feature type="region of interest" description="Disordered" evidence="2">
    <location>
        <begin position="1045"/>
        <end position="1077"/>
    </location>
</feature>
<dbReference type="OrthoDB" id="190529at2759"/>
<feature type="compositionally biased region" description="Polar residues" evidence="2">
    <location>
        <begin position="1099"/>
        <end position="1110"/>
    </location>
</feature>
<dbReference type="Proteomes" id="UP001153069">
    <property type="component" value="Unassembled WGS sequence"/>
</dbReference>
<feature type="compositionally biased region" description="Polar residues" evidence="2">
    <location>
        <begin position="1147"/>
        <end position="1158"/>
    </location>
</feature>
<dbReference type="Gene3D" id="1.20.1640.10">
    <property type="entry name" value="Multidrug efflux transporter AcrB transmembrane domain"/>
    <property type="match status" value="2"/>
</dbReference>
<comment type="caution">
    <text evidence="5">The sequence shown here is derived from an EMBL/GenBank/DDBJ whole genome shotgun (WGS) entry which is preliminary data.</text>
</comment>
<dbReference type="InterPro" id="IPR051697">
    <property type="entry name" value="Patched_domain-protein"/>
</dbReference>
<feature type="compositionally biased region" description="Polar residues" evidence="2">
    <location>
        <begin position="22"/>
        <end position="31"/>
    </location>
</feature>
<dbReference type="PANTHER" id="PTHR10796:SF92">
    <property type="entry name" value="PATCHED-RELATED, ISOFORM A"/>
    <property type="match status" value="1"/>
</dbReference>
<protein>
    <submittedName>
        <fullName evidence="5">Pick C1-like protein 1</fullName>
    </submittedName>
</protein>
<evidence type="ECO:0000313" key="5">
    <source>
        <dbReference type="EMBL" id="CAB9503372.1"/>
    </source>
</evidence>
<evidence type="ECO:0000256" key="1">
    <source>
        <dbReference type="ARBA" id="ARBA00005585"/>
    </source>
</evidence>
<feature type="transmembrane region" description="Helical" evidence="3">
    <location>
        <begin position="123"/>
        <end position="142"/>
    </location>
</feature>
<feature type="region of interest" description="Disordered" evidence="2">
    <location>
        <begin position="598"/>
        <end position="620"/>
    </location>
</feature>
<feature type="region of interest" description="Disordered" evidence="2">
    <location>
        <begin position="1092"/>
        <end position="1186"/>
    </location>
</feature>
<accession>A0A9N8DHP2</accession>
<feature type="compositionally biased region" description="Basic and acidic residues" evidence="2">
    <location>
        <begin position="1135"/>
        <end position="1145"/>
    </location>
</feature>
<comment type="similarity">
    <text evidence="1">Belongs to the patched family.</text>
</comment>
<evidence type="ECO:0000256" key="2">
    <source>
        <dbReference type="SAM" id="MobiDB-lite"/>
    </source>
</evidence>
<feature type="transmembrane region" description="Helical" evidence="3">
    <location>
        <begin position="364"/>
        <end position="382"/>
    </location>
</feature>
<dbReference type="InterPro" id="IPR000731">
    <property type="entry name" value="SSD"/>
</dbReference>
<feature type="domain" description="SSD" evidence="4">
    <location>
        <begin position="363"/>
        <end position="522"/>
    </location>
</feature>
<dbReference type="AlphaFoldDB" id="A0A9N8DHP2"/>
<gene>
    <name evidence="5" type="ORF">SEMRO_163_G073360.1</name>
</gene>
<feature type="compositionally biased region" description="Polar residues" evidence="2">
    <location>
        <begin position="1"/>
        <end position="15"/>
    </location>
</feature>
<dbReference type="InterPro" id="IPR053958">
    <property type="entry name" value="HMGCR/SNAP/NPC1-like_SSD"/>
</dbReference>